<dbReference type="EMBL" id="FR955955">
    <property type="protein sequence ID" value="CDR00326.1"/>
    <property type="molecule type" value="Genomic_DNA"/>
</dbReference>
<dbReference type="STRING" id="8022.A0A060Z8I7"/>
<comment type="subcellular location">
    <subcellularLocation>
        <location evidence="1">Membrane</location>
        <topology evidence="1">Single-pass type I membrane protein</topology>
    </subcellularLocation>
</comment>
<keyword evidence="2" id="KW-0401">Integrin</keyword>
<accession>A0A060Z8I7</accession>
<dbReference type="GO" id="GO:0016020">
    <property type="term" value="C:membrane"/>
    <property type="evidence" value="ECO:0007669"/>
    <property type="project" value="UniProtKB-SubCell"/>
</dbReference>
<dbReference type="SUPFAM" id="SSF69179">
    <property type="entry name" value="Integrin domains"/>
    <property type="match status" value="1"/>
</dbReference>
<organism evidence="7 8">
    <name type="scientific">Oncorhynchus mykiss</name>
    <name type="common">Rainbow trout</name>
    <name type="synonym">Salmo gairdneri</name>
    <dbReference type="NCBI Taxonomy" id="8022"/>
    <lineage>
        <taxon>Eukaryota</taxon>
        <taxon>Metazoa</taxon>
        <taxon>Chordata</taxon>
        <taxon>Craniata</taxon>
        <taxon>Vertebrata</taxon>
        <taxon>Euteleostomi</taxon>
        <taxon>Actinopterygii</taxon>
        <taxon>Neopterygii</taxon>
        <taxon>Teleostei</taxon>
        <taxon>Protacanthopterygii</taxon>
        <taxon>Salmoniformes</taxon>
        <taxon>Salmonidae</taxon>
        <taxon>Salmoninae</taxon>
        <taxon>Oncorhynchus</taxon>
    </lineage>
</organism>
<evidence type="ECO:0000256" key="5">
    <source>
        <dbReference type="SAM" id="MobiDB-lite"/>
    </source>
</evidence>
<evidence type="ECO:0000313" key="7">
    <source>
        <dbReference type="EMBL" id="CDR00326.1"/>
    </source>
</evidence>
<evidence type="ECO:0000259" key="6">
    <source>
        <dbReference type="Pfam" id="PF20806"/>
    </source>
</evidence>
<reference evidence="7" key="2">
    <citation type="submission" date="2014-03" db="EMBL/GenBank/DDBJ databases">
        <authorList>
            <person name="Genoscope - CEA"/>
        </authorList>
    </citation>
    <scope>NUCLEOTIDE SEQUENCE</scope>
</reference>
<evidence type="ECO:0000313" key="8">
    <source>
        <dbReference type="Proteomes" id="UP000193380"/>
    </source>
</evidence>
<protein>
    <recommendedName>
        <fullName evidence="6">Integrin alpha third immunoglobulin-like domain-containing protein</fullName>
    </recommendedName>
</protein>
<reference evidence="7" key="1">
    <citation type="journal article" date="2014" name="Nat. Commun.">
        <title>The rainbow trout genome provides novel insights into evolution after whole-genome duplication in vertebrates.</title>
        <authorList>
            <person name="Berthelot C."/>
            <person name="Brunet F."/>
            <person name="Chalopin D."/>
            <person name="Juanchich A."/>
            <person name="Bernard M."/>
            <person name="Noel B."/>
            <person name="Bento P."/>
            <person name="Da Silva C."/>
            <person name="Labadie K."/>
            <person name="Alberti A."/>
            <person name="Aury J.M."/>
            <person name="Louis A."/>
            <person name="Dehais P."/>
            <person name="Bardou P."/>
            <person name="Montfort J."/>
            <person name="Klopp C."/>
            <person name="Cabau C."/>
            <person name="Gaspin C."/>
            <person name="Thorgaard G.H."/>
            <person name="Boussaha M."/>
            <person name="Quillet E."/>
            <person name="Guyomard R."/>
            <person name="Galiana D."/>
            <person name="Bobe J."/>
            <person name="Volff J.N."/>
            <person name="Genet C."/>
            <person name="Wincker P."/>
            <person name="Jaillon O."/>
            <person name="Roest Crollius H."/>
            <person name="Guiguen Y."/>
        </authorList>
    </citation>
    <scope>NUCLEOTIDE SEQUENCE [LARGE SCALE GENOMIC DNA]</scope>
</reference>
<evidence type="ECO:0000256" key="2">
    <source>
        <dbReference type="ARBA" id="ARBA00023037"/>
    </source>
</evidence>
<feature type="domain" description="Integrin alpha third immunoglobulin-like" evidence="6">
    <location>
        <begin position="1"/>
        <end position="71"/>
    </location>
</feature>
<dbReference type="Pfam" id="PF20806">
    <property type="entry name" value="Integrin_A_Ig_3"/>
    <property type="match status" value="1"/>
</dbReference>
<name>A0A060Z8I7_ONCMY</name>
<dbReference type="Gene3D" id="2.60.40.1530">
    <property type="entry name" value="ntegrin, alpha v. Chain A, domain 4"/>
    <property type="match status" value="1"/>
</dbReference>
<dbReference type="InterPro" id="IPR032695">
    <property type="entry name" value="Integrin_dom_sf"/>
</dbReference>
<gene>
    <name evidence="7" type="ORF">GSONMT00048154001</name>
</gene>
<evidence type="ECO:0000256" key="3">
    <source>
        <dbReference type="ARBA" id="ARBA00023136"/>
    </source>
</evidence>
<sequence>MWPHELSNGKWLLYPTALHFHGHPETPCTPHTSLNPRKFSHSSPDDQPQAAGLKARRKGRSNPEEEGHVMTKGSLGRTTPAVAASERRKSLKLVRERVREGQKGGTERERERDVREREGQGKGDT</sequence>
<evidence type="ECO:0000256" key="4">
    <source>
        <dbReference type="ARBA" id="ARBA00023180"/>
    </source>
</evidence>
<dbReference type="GO" id="GO:0007229">
    <property type="term" value="P:integrin-mediated signaling pathway"/>
    <property type="evidence" value="ECO:0007669"/>
    <property type="project" value="UniProtKB-KW"/>
</dbReference>
<dbReference type="AlphaFoldDB" id="A0A060Z8I7"/>
<feature type="compositionally biased region" description="Polar residues" evidence="5">
    <location>
        <begin position="29"/>
        <end position="46"/>
    </location>
</feature>
<dbReference type="Proteomes" id="UP000193380">
    <property type="component" value="Unassembled WGS sequence"/>
</dbReference>
<keyword evidence="3" id="KW-0472">Membrane</keyword>
<keyword evidence="4" id="KW-0325">Glycoprotein</keyword>
<dbReference type="PaxDb" id="8022-A0A060Z8I7"/>
<feature type="region of interest" description="Disordered" evidence="5">
    <location>
        <begin position="20"/>
        <end position="125"/>
    </location>
</feature>
<feature type="compositionally biased region" description="Basic and acidic residues" evidence="5">
    <location>
        <begin position="85"/>
        <end position="125"/>
    </location>
</feature>
<dbReference type="InterPro" id="IPR048286">
    <property type="entry name" value="Integrin_alpha_Ig-like_3"/>
</dbReference>
<evidence type="ECO:0000256" key="1">
    <source>
        <dbReference type="ARBA" id="ARBA00004479"/>
    </source>
</evidence>
<proteinExistence type="predicted"/>